<dbReference type="EMBL" id="NKYE01000021">
    <property type="protein sequence ID" value="OZM70329.1"/>
    <property type="molecule type" value="Genomic_DNA"/>
</dbReference>
<gene>
    <name evidence="1" type="ORF">CFN78_25745</name>
</gene>
<evidence type="ECO:0000313" key="2">
    <source>
        <dbReference type="Proteomes" id="UP000242444"/>
    </source>
</evidence>
<evidence type="ECO:0000313" key="1">
    <source>
        <dbReference type="EMBL" id="OZM70329.1"/>
    </source>
</evidence>
<protein>
    <submittedName>
        <fullName evidence="1">Uncharacterized protein</fullName>
    </submittedName>
</protein>
<organism evidence="1 2">
    <name type="scientific">Amycolatopsis antarctica</name>
    <dbReference type="NCBI Taxonomy" id="1854586"/>
    <lineage>
        <taxon>Bacteria</taxon>
        <taxon>Bacillati</taxon>
        <taxon>Actinomycetota</taxon>
        <taxon>Actinomycetes</taxon>
        <taxon>Pseudonocardiales</taxon>
        <taxon>Pseudonocardiaceae</taxon>
        <taxon>Amycolatopsis</taxon>
    </lineage>
</organism>
<comment type="caution">
    <text evidence="1">The sequence shown here is derived from an EMBL/GenBank/DDBJ whole genome shotgun (WGS) entry which is preliminary data.</text>
</comment>
<reference evidence="1 2" key="1">
    <citation type="submission" date="2017-07" db="EMBL/GenBank/DDBJ databases">
        <title>Amycolatopsis antarcticus sp. nov., isolated from the surface of an Antarcticus brown macroalga.</title>
        <authorList>
            <person name="Wang J."/>
            <person name="Leiva S."/>
            <person name="Huang J."/>
            <person name="Huang Y."/>
        </authorList>
    </citation>
    <scope>NUCLEOTIDE SEQUENCE [LARGE SCALE GENOMIC DNA]</scope>
    <source>
        <strain evidence="1 2">AU-G6</strain>
    </source>
</reference>
<sequence length="60" mass="6935">MLWATLLLSVFSPAIWLAASLSRWATRARRSTDEQLEAEQLDRMLPAFRMANDLCQAVRR</sequence>
<dbReference type="AlphaFoldDB" id="A0A263CWH8"/>
<accession>A0A263CWH8</accession>
<dbReference type="InParanoid" id="A0A263CWH8"/>
<proteinExistence type="predicted"/>
<keyword evidence="2" id="KW-1185">Reference proteome</keyword>
<dbReference type="Proteomes" id="UP000242444">
    <property type="component" value="Unassembled WGS sequence"/>
</dbReference>
<name>A0A263CWH8_9PSEU</name>